<evidence type="ECO:0000313" key="1">
    <source>
        <dbReference type="EMBL" id="SOC43533.1"/>
    </source>
</evidence>
<reference evidence="2" key="1">
    <citation type="submission" date="2017-08" db="EMBL/GenBank/DDBJ databases">
        <authorList>
            <person name="Varghese N."/>
            <person name="Submissions S."/>
        </authorList>
    </citation>
    <scope>NUCLEOTIDE SEQUENCE [LARGE SCALE GENOMIC DNA]</scope>
    <source>
        <strain evidence="2">DSM 23173</strain>
    </source>
</reference>
<evidence type="ECO:0000313" key="2">
    <source>
        <dbReference type="Proteomes" id="UP000219412"/>
    </source>
</evidence>
<accession>A0A285UP52</accession>
<dbReference type="AlphaFoldDB" id="A0A285UP52"/>
<dbReference type="Proteomes" id="UP000219412">
    <property type="component" value="Unassembled WGS sequence"/>
</dbReference>
<keyword evidence="2" id="KW-1185">Reference proteome</keyword>
<protein>
    <submittedName>
        <fullName evidence="1">Uncharacterized protein</fullName>
    </submittedName>
</protein>
<dbReference type="EMBL" id="OBQF01000005">
    <property type="protein sequence ID" value="SOC43533.1"/>
    <property type="molecule type" value="Genomic_DNA"/>
</dbReference>
<sequence length="117" mass="13823">MIKKETQIEVLLHGDPFGFSCEVLGVEDMRYNSYSEVFTVSFEEIYEYTSAHGLLQSDSFTKDFSSEGFHYYKEDGKWHTFFKERGYIFDEKSFNEDESGRKYIVRTLLKMRGTGLF</sequence>
<proteinExistence type="predicted"/>
<organism evidence="1 2">
    <name type="scientific">Salinicoccus kekensis</name>
    <dbReference type="NCBI Taxonomy" id="714307"/>
    <lineage>
        <taxon>Bacteria</taxon>
        <taxon>Bacillati</taxon>
        <taxon>Bacillota</taxon>
        <taxon>Bacilli</taxon>
        <taxon>Bacillales</taxon>
        <taxon>Staphylococcaceae</taxon>
        <taxon>Salinicoccus</taxon>
    </lineage>
</organism>
<gene>
    <name evidence="1" type="ORF">SAMN05878391_2013</name>
</gene>
<name>A0A285UP52_9STAP</name>